<dbReference type="RefSeq" id="WP_089915159.1">
    <property type="nucleotide sequence ID" value="NZ_FOBB01000004.1"/>
</dbReference>
<dbReference type="Gene3D" id="3.60.15.10">
    <property type="entry name" value="Ribonuclease Z/Hydroxyacylglutathione hydrolase-like"/>
    <property type="match status" value="1"/>
</dbReference>
<dbReference type="PANTHER" id="PTHR43546:SF9">
    <property type="entry name" value="L-ASCORBATE-6-PHOSPHATE LACTONASE ULAG-RELATED"/>
    <property type="match status" value="1"/>
</dbReference>
<dbReference type="AlphaFoldDB" id="A0A1H7Y5A2"/>
<sequence length="265" mass="28650">MSNNTAQFQATYLGGPTVIIEIGGLRLMTDPTLDPAGTKFVLNERSTQEKFAGPAAFPEKPIDIVLLSHDQHFDNLDGAGRAFLKEAKLTITTKAGAERLKETGVTSVGLAPREHRTYVAPNGDRIKITAAPARHGPAGSTKITGDVIGFHIAVSGSQVFDLYVTGDTVYYNEIEKLGERIDPRYIFVFAGAARPRGPFNLTRGNNDVIDTAHAFPNATLIPLHSEGWSHYTENNSSLLEAFGVLGIKDRLQILEPGVATPLQID</sequence>
<accession>A0A1H7Y5A2</accession>
<dbReference type="EMBL" id="FOBB01000004">
    <property type="protein sequence ID" value="SEM41121.1"/>
    <property type="molecule type" value="Genomic_DNA"/>
</dbReference>
<dbReference type="GO" id="GO:0016787">
    <property type="term" value="F:hydrolase activity"/>
    <property type="evidence" value="ECO:0007669"/>
    <property type="project" value="UniProtKB-KW"/>
</dbReference>
<dbReference type="Proteomes" id="UP000198984">
    <property type="component" value="Unassembled WGS sequence"/>
</dbReference>
<dbReference type="InterPro" id="IPR036866">
    <property type="entry name" value="RibonucZ/Hydroxyglut_hydro"/>
</dbReference>
<keyword evidence="4" id="KW-1185">Reference proteome</keyword>
<evidence type="ECO:0000256" key="1">
    <source>
        <dbReference type="ARBA" id="ARBA00022801"/>
    </source>
</evidence>
<dbReference type="InterPro" id="IPR001279">
    <property type="entry name" value="Metallo-B-lactamas"/>
</dbReference>
<keyword evidence="1" id="KW-0378">Hydrolase</keyword>
<organism evidence="3 4">
    <name type="scientific">Chitinophaga rupis</name>
    <dbReference type="NCBI Taxonomy" id="573321"/>
    <lineage>
        <taxon>Bacteria</taxon>
        <taxon>Pseudomonadati</taxon>
        <taxon>Bacteroidota</taxon>
        <taxon>Chitinophagia</taxon>
        <taxon>Chitinophagales</taxon>
        <taxon>Chitinophagaceae</taxon>
        <taxon>Chitinophaga</taxon>
    </lineage>
</organism>
<feature type="domain" description="Metallo-beta-lactamase" evidence="2">
    <location>
        <begin position="27"/>
        <end position="224"/>
    </location>
</feature>
<name>A0A1H7Y5A2_9BACT</name>
<evidence type="ECO:0000259" key="2">
    <source>
        <dbReference type="Pfam" id="PF12706"/>
    </source>
</evidence>
<dbReference type="SUPFAM" id="SSF56281">
    <property type="entry name" value="Metallo-hydrolase/oxidoreductase"/>
    <property type="match status" value="1"/>
</dbReference>
<dbReference type="STRING" id="573321.SAMN04488505_104318"/>
<dbReference type="InterPro" id="IPR050114">
    <property type="entry name" value="UPF0173_UPF0282_UlaG_hydrolase"/>
</dbReference>
<dbReference type="PANTHER" id="PTHR43546">
    <property type="entry name" value="UPF0173 METAL-DEPENDENT HYDROLASE MJ1163-RELATED"/>
    <property type="match status" value="1"/>
</dbReference>
<evidence type="ECO:0000313" key="4">
    <source>
        <dbReference type="Proteomes" id="UP000198984"/>
    </source>
</evidence>
<dbReference type="Pfam" id="PF12706">
    <property type="entry name" value="Lactamase_B_2"/>
    <property type="match status" value="1"/>
</dbReference>
<evidence type="ECO:0000313" key="3">
    <source>
        <dbReference type="EMBL" id="SEM41121.1"/>
    </source>
</evidence>
<reference evidence="3 4" key="1">
    <citation type="submission" date="2016-10" db="EMBL/GenBank/DDBJ databases">
        <authorList>
            <person name="de Groot N.N."/>
        </authorList>
    </citation>
    <scope>NUCLEOTIDE SEQUENCE [LARGE SCALE GENOMIC DNA]</scope>
    <source>
        <strain evidence="3 4">DSM 21039</strain>
    </source>
</reference>
<proteinExistence type="predicted"/>
<gene>
    <name evidence="3" type="ORF">SAMN04488505_104318</name>
</gene>
<dbReference type="OrthoDB" id="9805728at2"/>
<protein>
    <submittedName>
        <fullName evidence="3">L-ascorbate metabolism protein UlaG, beta-lactamase superfamily</fullName>
    </submittedName>
</protein>